<dbReference type="Pfam" id="PF01488">
    <property type="entry name" value="Shikimate_DH"/>
    <property type="match status" value="1"/>
</dbReference>
<proteinExistence type="predicted"/>
<dbReference type="RefSeq" id="WP_160980720.1">
    <property type="nucleotide sequence ID" value="NZ_WVHK01000061.1"/>
</dbReference>
<sequence>MTKFGFLLHPRTQIASDMGQLFGAPFGWVPDQAYNWALSKMPVPPLVTGRIRFDHSEPTPEGLLVTVPLSAPLLLGMNRRDVQHRVEDAVDKARDLGAGLVGLGGLTAPVTVGGKAFLHRTDIGITNGNAFTAAMTYLAIERLLPHLPIYPVIALVGATGSVGACVTQMVAERHLGQLLLVARNEERLELLRAPLQSKHVRISTDMLDVRQADLIILMTSAADALLHSEHLKEGAIVLDDTQPRNTSPALVQTRPDVQVVDGGLVEIPSMRLKGTIGLKRGLAYACLAETMLLALDGHRGHFSLGHPRVDQAEYMLHLADRHAHLGFHLAPFHGFGEPVEVKSPLRPVLQST</sequence>
<accession>A0A6I4YPB7</accession>
<dbReference type="Proteomes" id="UP000430519">
    <property type="component" value="Unassembled WGS sequence"/>
</dbReference>
<keyword evidence="3" id="KW-1185">Reference proteome</keyword>
<dbReference type="AlphaFoldDB" id="A0A6I4YPB7"/>
<evidence type="ECO:0000313" key="2">
    <source>
        <dbReference type="EMBL" id="MXV20867.1"/>
    </source>
</evidence>
<dbReference type="InterPro" id="IPR006151">
    <property type="entry name" value="Shikm_DH/Glu-tRNA_Rdtase"/>
</dbReference>
<gene>
    <name evidence="2" type="ORF">GLX28_14610</name>
</gene>
<dbReference type="InterPro" id="IPR036291">
    <property type="entry name" value="NAD(P)-bd_dom_sf"/>
</dbReference>
<name>A0A6I4YPB7_9DEIO</name>
<evidence type="ECO:0000259" key="1">
    <source>
        <dbReference type="Pfam" id="PF01488"/>
    </source>
</evidence>
<dbReference type="SUPFAM" id="SSF51735">
    <property type="entry name" value="NAD(P)-binding Rossmann-fold domains"/>
    <property type="match status" value="1"/>
</dbReference>
<dbReference type="Gene3D" id="3.40.50.720">
    <property type="entry name" value="NAD(P)-binding Rossmann-like Domain"/>
    <property type="match status" value="1"/>
</dbReference>
<dbReference type="EMBL" id="WVHK01000061">
    <property type="protein sequence ID" value="MXV20867.1"/>
    <property type="molecule type" value="Genomic_DNA"/>
</dbReference>
<reference evidence="2 3" key="1">
    <citation type="submission" date="2019-11" db="EMBL/GenBank/DDBJ databases">
        <title>Genome sequence of Deinococcus xianganensis Y35, AI-2 producing algicidal bacterium, isolated from lake water.</title>
        <authorList>
            <person name="Li Y."/>
        </authorList>
    </citation>
    <scope>NUCLEOTIDE SEQUENCE [LARGE SCALE GENOMIC DNA]</scope>
    <source>
        <strain evidence="2 3">Y35</strain>
    </source>
</reference>
<organism evidence="2 3">
    <name type="scientific">Deinococcus xianganensis</name>
    <dbReference type="NCBI Taxonomy" id="1507289"/>
    <lineage>
        <taxon>Bacteria</taxon>
        <taxon>Thermotogati</taxon>
        <taxon>Deinococcota</taxon>
        <taxon>Deinococci</taxon>
        <taxon>Deinococcales</taxon>
        <taxon>Deinococcaceae</taxon>
        <taxon>Deinococcus</taxon>
    </lineage>
</organism>
<comment type="caution">
    <text evidence="2">The sequence shown here is derived from an EMBL/GenBank/DDBJ whole genome shotgun (WGS) entry which is preliminary data.</text>
</comment>
<evidence type="ECO:0000313" key="3">
    <source>
        <dbReference type="Proteomes" id="UP000430519"/>
    </source>
</evidence>
<feature type="domain" description="Quinate/shikimate 5-dehydrogenase/glutamyl-tRNA reductase" evidence="1">
    <location>
        <begin position="153"/>
        <end position="252"/>
    </location>
</feature>
<protein>
    <submittedName>
        <fullName evidence="2">Semialdehyde dehydrogenase</fullName>
    </submittedName>
</protein>